<dbReference type="SMART" id="SM00014">
    <property type="entry name" value="acidPPc"/>
    <property type="match status" value="1"/>
</dbReference>
<dbReference type="RefSeq" id="WP_109908026.1">
    <property type="nucleotide sequence ID" value="NZ_QGLE01000020.1"/>
</dbReference>
<keyword evidence="1" id="KW-1133">Transmembrane helix</keyword>
<dbReference type="SUPFAM" id="SSF48317">
    <property type="entry name" value="Acid phosphatase/Vanadium-dependent haloperoxidase"/>
    <property type="match status" value="1"/>
</dbReference>
<feature type="transmembrane region" description="Helical" evidence="1">
    <location>
        <begin position="31"/>
        <end position="55"/>
    </location>
</feature>
<sequence>MTGKRIAGLVWSLAQDTLVETARGLVRFWPLSLGFAACVILMVLFVDRPLALWLWALPSADKAFFTAINEVGRSGWMFGVAAVWLVAALLLRRDDWAIRAAFVIGAIAMGGWVVNVLKLVFARARPRLLVGDEATGDYGFRGFAIDPDWNSFPSGHSQASASLAAALACIWPRFGLVFLGLALLPAVARAVNLNHFASDVATGYLAGCVVTFALARACAARSVGPITTGERR</sequence>
<evidence type="ECO:0000313" key="4">
    <source>
        <dbReference type="Proteomes" id="UP000245461"/>
    </source>
</evidence>
<evidence type="ECO:0000259" key="2">
    <source>
        <dbReference type="SMART" id="SM00014"/>
    </source>
</evidence>
<comment type="caution">
    <text evidence="3">The sequence shown here is derived from an EMBL/GenBank/DDBJ whole genome shotgun (WGS) entry which is preliminary data.</text>
</comment>
<feature type="transmembrane region" description="Helical" evidence="1">
    <location>
        <begin position="75"/>
        <end position="91"/>
    </location>
</feature>
<dbReference type="Pfam" id="PF01569">
    <property type="entry name" value="PAP2"/>
    <property type="match status" value="1"/>
</dbReference>
<feature type="transmembrane region" description="Helical" evidence="1">
    <location>
        <begin position="97"/>
        <end position="117"/>
    </location>
</feature>
<feature type="transmembrane region" description="Helical" evidence="1">
    <location>
        <begin position="163"/>
        <end position="184"/>
    </location>
</feature>
<keyword evidence="4" id="KW-1185">Reference proteome</keyword>
<proteinExistence type="predicted"/>
<dbReference type="Proteomes" id="UP000245461">
    <property type="component" value="Unassembled WGS sequence"/>
</dbReference>
<dbReference type="OrthoDB" id="9780507at2"/>
<accession>A0A317DY17</accession>
<feature type="domain" description="Phosphatidic acid phosphatase type 2/haloperoxidase" evidence="2">
    <location>
        <begin position="97"/>
        <end position="215"/>
    </location>
</feature>
<organism evidence="3 4">
    <name type="scientific">Zavarzinia aquatilis</name>
    <dbReference type="NCBI Taxonomy" id="2211142"/>
    <lineage>
        <taxon>Bacteria</taxon>
        <taxon>Pseudomonadati</taxon>
        <taxon>Pseudomonadota</taxon>
        <taxon>Alphaproteobacteria</taxon>
        <taxon>Rhodospirillales</taxon>
        <taxon>Zavarziniaceae</taxon>
        <taxon>Zavarzinia</taxon>
    </lineage>
</organism>
<dbReference type="InterPro" id="IPR000326">
    <property type="entry name" value="PAP2/HPO"/>
</dbReference>
<name>A0A317DY17_9PROT</name>
<evidence type="ECO:0000256" key="1">
    <source>
        <dbReference type="SAM" id="Phobius"/>
    </source>
</evidence>
<reference evidence="3 4" key="1">
    <citation type="submission" date="2018-05" db="EMBL/GenBank/DDBJ databases">
        <title>Zavarzinia sp. HR-AS.</title>
        <authorList>
            <person name="Lee Y."/>
            <person name="Jeon C.O."/>
        </authorList>
    </citation>
    <scope>NUCLEOTIDE SEQUENCE [LARGE SCALE GENOMIC DNA]</scope>
    <source>
        <strain evidence="3 4">HR-AS</strain>
    </source>
</reference>
<gene>
    <name evidence="3" type="ORF">DKG74_20400</name>
</gene>
<protein>
    <recommendedName>
        <fullName evidence="2">Phosphatidic acid phosphatase type 2/haloperoxidase domain-containing protein</fullName>
    </recommendedName>
</protein>
<dbReference type="AlphaFoldDB" id="A0A317DY17"/>
<keyword evidence="1" id="KW-0472">Membrane</keyword>
<dbReference type="EMBL" id="QGLE01000020">
    <property type="protein sequence ID" value="PWR17883.1"/>
    <property type="molecule type" value="Genomic_DNA"/>
</dbReference>
<dbReference type="InterPro" id="IPR036938">
    <property type="entry name" value="PAP2/HPO_sf"/>
</dbReference>
<keyword evidence="1" id="KW-0812">Transmembrane</keyword>
<dbReference type="Gene3D" id="1.20.144.10">
    <property type="entry name" value="Phosphatidic acid phosphatase type 2/haloperoxidase"/>
    <property type="match status" value="2"/>
</dbReference>
<evidence type="ECO:0000313" key="3">
    <source>
        <dbReference type="EMBL" id="PWR17883.1"/>
    </source>
</evidence>